<feature type="chain" id="PRO_5015782780" description="Fe(3+) dicitrate transport protein FecA" evidence="10">
    <location>
        <begin position="25"/>
        <end position="737"/>
    </location>
</feature>
<dbReference type="SUPFAM" id="SSF56935">
    <property type="entry name" value="Porins"/>
    <property type="match status" value="1"/>
</dbReference>
<evidence type="ECO:0000256" key="3">
    <source>
        <dbReference type="ARBA" id="ARBA00022452"/>
    </source>
</evidence>
<evidence type="ECO:0000256" key="4">
    <source>
        <dbReference type="ARBA" id="ARBA00022692"/>
    </source>
</evidence>
<evidence type="ECO:0000256" key="7">
    <source>
        <dbReference type="ARBA" id="ARBA00023237"/>
    </source>
</evidence>
<evidence type="ECO:0000256" key="1">
    <source>
        <dbReference type="ARBA" id="ARBA00004571"/>
    </source>
</evidence>
<keyword evidence="7 8" id="KW-0998">Cell outer membrane</keyword>
<dbReference type="Pfam" id="PF00593">
    <property type="entry name" value="TonB_dep_Rec_b-barrel"/>
    <property type="match status" value="1"/>
</dbReference>
<dbReference type="InterPro" id="IPR036942">
    <property type="entry name" value="Beta-barrel_TonB_sf"/>
</dbReference>
<evidence type="ECO:0000256" key="10">
    <source>
        <dbReference type="SAM" id="SignalP"/>
    </source>
</evidence>
<evidence type="ECO:0000256" key="6">
    <source>
        <dbReference type="ARBA" id="ARBA00023136"/>
    </source>
</evidence>
<evidence type="ECO:0000256" key="5">
    <source>
        <dbReference type="ARBA" id="ARBA00023077"/>
    </source>
</evidence>
<keyword evidence="10" id="KW-0732">Signal</keyword>
<accession>A0A2S2E3V4</accession>
<keyword evidence="4 8" id="KW-0812">Transmembrane</keyword>
<evidence type="ECO:0008006" key="15">
    <source>
        <dbReference type="Google" id="ProtNLM"/>
    </source>
</evidence>
<evidence type="ECO:0000259" key="12">
    <source>
        <dbReference type="Pfam" id="PF07715"/>
    </source>
</evidence>
<evidence type="ECO:0000313" key="14">
    <source>
        <dbReference type="Proteomes" id="UP000245728"/>
    </source>
</evidence>
<proteinExistence type="inferred from homology"/>
<evidence type="ECO:0000256" key="9">
    <source>
        <dbReference type="RuleBase" id="RU003357"/>
    </source>
</evidence>
<dbReference type="GO" id="GO:0033214">
    <property type="term" value="P:siderophore-iron import into cell"/>
    <property type="evidence" value="ECO:0007669"/>
    <property type="project" value="TreeGrafter"/>
</dbReference>
<keyword evidence="14" id="KW-1185">Reference proteome</keyword>
<comment type="similarity">
    <text evidence="8 9">Belongs to the TonB-dependent receptor family.</text>
</comment>
<evidence type="ECO:0000256" key="2">
    <source>
        <dbReference type="ARBA" id="ARBA00022448"/>
    </source>
</evidence>
<keyword evidence="2 8" id="KW-0813">Transport</keyword>
<dbReference type="AlphaFoldDB" id="A0A2S2E3V4"/>
<gene>
    <name evidence="13" type="ORF">HMF8227_01866</name>
</gene>
<dbReference type="Pfam" id="PF07715">
    <property type="entry name" value="Plug"/>
    <property type="match status" value="1"/>
</dbReference>
<feature type="signal peptide" evidence="10">
    <location>
        <begin position="1"/>
        <end position="24"/>
    </location>
</feature>
<dbReference type="InterPro" id="IPR039426">
    <property type="entry name" value="TonB-dep_rcpt-like"/>
</dbReference>
<dbReference type="Gene3D" id="2.170.130.10">
    <property type="entry name" value="TonB-dependent receptor, plug domain"/>
    <property type="match status" value="1"/>
</dbReference>
<dbReference type="Proteomes" id="UP000245728">
    <property type="component" value="Chromosome"/>
</dbReference>
<sequence length="737" mass="81609">MKKTLLMRPLSLSVLAALTLPALAEGDETSNIERVSVIGTEQQLSATAGSVTRLDEQALAKFEYDDIGRILAQVPGVNIRSEDGYGLRPNIGFRGVTPERSKKINIMEDGVLIGPAPYSAPAAYYFPMTSRMTAVEVTKGPGTIQYGPNTVAGTLNLVTRPVPLSGEGMVDLSLGGDGYAKAHAYYGDTQGDFGYLLEGLRVQTDGFKELDGGGDTGFEKNDLMFKANWDLSSQSVDQLLEVKASYADEVSDETYLGLTDGDFAVNPLRRYAATQLAEMDWQHSQLQLTHHLSWQSLDVTTRAYRHDFERSWEKLNRFTSSQGGNVPSLLSVLTDPEQYWDYYQVLTGERDASIQQILVLGDNAREYYSQGVQMDGAMPVTLAGVTHNLEAGVRFHQDEIQRNHTEQNFLMTDGQMVATGESVRATTTNLETTRAWSVYIQDRIELGDWAFTLGTRGEDIDGYYRNRNRKPNAGDDWQRKEHRIWLPSASALYRVDEQQSVFAGVHKGFVPTSPLQDKRIEPEKSLNYELGWRYRNGASQAEVVGFFNDVDNLKESCSFSTAASCASDGDLDQDFNAGAVEVYGLEASINSYMRVTGELTLPWSVVYTHTQSEFKQGLDSDFDLWGEVDPGDEVPYLPDNVLTLTVGVAASDWRVTLLVNHTGEMREAAGQGVVLSGKVVPSHTLVDLSASYDVSANGQLYLKLDNLLDEVEIGSRRPYGARPTKPQQAFVGYKYHF</sequence>
<dbReference type="PROSITE" id="PS52016">
    <property type="entry name" value="TONB_DEPENDENT_REC_3"/>
    <property type="match status" value="1"/>
</dbReference>
<dbReference type="Gene3D" id="2.40.170.20">
    <property type="entry name" value="TonB-dependent receptor, beta-barrel domain"/>
    <property type="match status" value="1"/>
</dbReference>
<dbReference type="EMBL" id="CP029347">
    <property type="protein sequence ID" value="AWL12336.1"/>
    <property type="molecule type" value="Genomic_DNA"/>
</dbReference>
<dbReference type="InterPro" id="IPR012910">
    <property type="entry name" value="Plug_dom"/>
</dbReference>
<keyword evidence="6 8" id="KW-0472">Membrane</keyword>
<dbReference type="KEGG" id="salh:HMF8227_01866"/>
<dbReference type="InterPro" id="IPR037066">
    <property type="entry name" value="Plug_dom_sf"/>
</dbReference>
<dbReference type="PANTHER" id="PTHR30442:SF0">
    <property type="entry name" value="FE(3+) DICITRATE TRANSPORT PROTEIN FECA"/>
    <property type="match status" value="1"/>
</dbReference>
<dbReference type="OrthoDB" id="9760494at2"/>
<name>A0A2S2E3V4_9ALTE</name>
<reference evidence="13 14" key="1">
    <citation type="submission" date="2018-05" db="EMBL/GenBank/DDBJ databases">
        <title>Salinimonas sp. HMF8227 Genome sequencing and assembly.</title>
        <authorList>
            <person name="Kang H."/>
            <person name="Kang J."/>
            <person name="Cha I."/>
            <person name="Kim H."/>
            <person name="Joh K."/>
        </authorList>
    </citation>
    <scope>NUCLEOTIDE SEQUENCE [LARGE SCALE GENOMIC DNA]</scope>
    <source>
        <strain evidence="13 14">HMF8227</strain>
    </source>
</reference>
<keyword evidence="3 8" id="KW-1134">Transmembrane beta strand</keyword>
<dbReference type="RefSeq" id="WP_109339920.1">
    <property type="nucleotide sequence ID" value="NZ_CP029347.1"/>
</dbReference>
<keyword evidence="5 9" id="KW-0798">TonB box</keyword>
<feature type="domain" description="TonB-dependent receptor plug" evidence="12">
    <location>
        <begin position="45"/>
        <end position="154"/>
    </location>
</feature>
<organism evidence="13 14">
    <name type="scientific">Saliniradius amylolyticus</name>
    <dbReference type="NCBI Taxonomy" id="2183582"/>
    <lineage>
        <taxon>Bacteria</taxon>
        <taxon>Pseudomonadati</taxon>
        <taxon>Pseudomonadota</taxon>
        <taxon>Gammaproteobacteria</taxon>
        <taxon>Alteromonadales</taxon>
        <taxon>Alteromonadaceae</taxon>
        <taxon>Saliniradius</taxon>
    </lineage>
</organism>
<feature type="domain" description="TonB-dependent receptor-like beta-barrel" evidence="11">
    <location>
        <begin position="279"/>
        <end position="707"/>
    </location>
</feature>
<dbReference type="GO" id="GO:0009279">
    <property type="term" value="C:cell outer membrane"/>
    <property type="evidence" value="ECO:0007669"/>
    <property type="project" value="UniProtKB-SubCell"/>
</dbReference>
<protein>
    <recommendedName>
        <fullName evidence="15">Fe(3+) dicitrate transport protein FecA</fullName>
    </recommendedName>
</protein>
<evidence type="ECO:0000259" key="11">
    <source>
        <dbReference type="Pfam" id="PF00593"/>
    </source>
</evidence>
<comment type="subcellular location">
    <subcellularLocation>
        <location evidence="1 8">Cell outer membrane</location>
        <topology evidence="1 8">Multi-pass membrane protein</topology>
    </subcellularLocation>
</comment>
<dbReference type="InterPro" id="IPR000531">
    <property type="entry name" value="Beta-barrel_TonB"/>
</dbReference>
<evidence type="ECO:0000256" key="8">
    <source>
        <dbReference type="PROSITE-ProRule" id="PRU01360"/>
    </source>
</evidence>
<dbReference type="PANTHER" id="PTHR30442">
    <property type="entry name" value="IRON III DICITRATE TRANSPORT PROTEIN FECA"/>
    <property type="match status" value="1"/>
</dbReference>
<evidence type="ECO:0000313" key="13">
    <source>
        <dbReference type="EMBL" id="AWL12336.1"/>
    </source>
</evidence>